<dbReference type="EMBL" id="BMAV01024231">
    <property type="protein sequence ID" value="GFS31282.1"/>
    <property type="molecule type" value="Genomic_DNA"/>
</dbReference>
<evidence type="ECO:0000313" key="1">
    <source>
        <dbReference type="EMBL" id="GFS31282.1"/>
    </source>
</evidence>
<name>A0A8X6I5K1_9ARAC</name>
<dbReference type="AlphaFoldDB" id="A0A8X6I5K1"/>
<gene>
    <name evidence="1" type="primary">NCL1_47460</name>
    <name evidence="1" type="ORF">TNIN_134841</name>
</gene>
<organism evidence="1 2">
    <name type="scientific">Trichonephila inaurata madagascariensis</name>
    <dbReference type="NCBI Taxonomy" id="2747483"/>
    <lineage>
        <taxon>Eukaryota</taxon>
        <taxon>Metazoa</taxon>
        <taxon>Ecdysozoa</taxon>
        <taxon>Arthropoda</taxon>
        <taxon>Chelicerata</taxon>
        <taxon>Arachnida</taxon>
        <taxon>Araneae</taxon>
        <taxon>Araneomorphae</taxon>
        <taxon>Entelegynae</taxon>
        <taxon>Araneoidea</taxon>
        <taxon>Nephilidae</taxon>
        <taxon>Trichonephila</taxon>
        <taxon>Trichonephila inaurata</taxon>
    </lineage>
</organism>
<keyword evidence="2" id="KW-1185">Reference proteome</keyword>
<accession>A0A8X6I5K1</accession>
<evidence type="ECO:0000313" key="2">
    <source>
        <dbReference type="Proteomes" id="UP000886998"/>
    </source>
</evidence>
<protein>
    <submittedName>
        <fullName evidence="1">Uncharacterized protein</fullName>
    </submittedName>
</protein>
<sequence>MSVIPPPLTQDPTKPIMLRIGKNYNMIVQKINRKFRATVNKTAGDYIKVQPGSRTDHRKITTLLEERKAEYYVTEPLTNRPIKVVIKGLPASTDVADIEADLTAKGFAIEKVTQLRKFSTSRFLWCGSAPHRRSKQFTMLKMFVTSV</sequence>
<dbReference type="OrthoDB" id="6437729at2759"/>
<comment type="caution">
    <text evidence="1">The sequence shown here is derived from an EMBL/GenBank/DDBJ whole genome shotgun (WGS) entry which is preliminary data.</text>
</comment>
<reference evidence="1" key="1">
    <citation type="submission" date="2020-08" db="EMBL/GenBank/DDBJ databases">
        <title>Multicomponent nature underlies the extraordinary mechanical properties of spider dragline silk.</title>
        <authorList>
            <person name="Kono N."/>
            <person name="Nakamura H."/>
            <person name="Mori M."/>
            <person name="Yoshida Y."/>
            <person name="Ohtoshi R."/>
            <person name="Malay A.D."/>
            <person name="Moran D.A.P."/>
            <person name="Tomita M."/>
            <person name="Numata K."/>
            <person name="Arakawa K."/>
        </authorList>
    </citation>
    <scope>NUCLEOTIDE SEQUENCE</scope>
</reference>
<proteinExistence type="predicted"/>
<dbReference type="Proteomes" id="UP000886998">
    <property type="component" value="Unassembled WGS sequence"/>
</dbReference>